<evidence type="ECO:0000256" key="3">
    <source>
        <dbReference type="ARBA" id="ARBA00022525"/>
    </source>
</evidence>
<evidence type="ECO:0000256" key="4">
    <source>
        <dbReference type="ARBA" id="ARBA00022729"/>
    </source>
</evidence>
<evidence type="ECO:0000313" key="7">
    <source>
        <dbReference type="EMBL" id="MBO0340879.1"/>
    </source>
</evidence>
<dbReference type="InterPro" id="IPR051648">
    <property type="entry name" value="CWI-Assembly_Regulator"/>
</dbReference>
<keyword evidence="2" id="KW-0134">Cell wall</keyword>
<keyword evidence="3" id="KW-0964">Secreted</keyword>
<evidence type="ECO:0008006" key="9">
    <source>
        <dbReference type="Google" id="ProtNLM"/>
    </source>
</evidence>
<dbReference type="PROSITE" id="PS51257">
    <property type="entry name" value="PROKAR_LIPOPROTEIN"/>
    <property type="match status" value="1"/>
</dbReference>
<evidence type="ECO:0000256" key="2">
    <source>
        <dbReference type="ARBA" id="ARBA00022512"/>
    </source>
</evidence>
<dbReference type="InterPro" id="IPR036941">
    <property type="entry name" value="Rcpt_L-dom_sf"/>
</dbReference>
<protein>
    <recommendedName>
        <fullName evidence="9">Fibronectin type-III domain-containing protein</fullName>
    </recommendedName>
</protein>
<dbReference type="InterPro" id="IPR036116">
    <property type="entry name" value="FN3_sf"/>
</dbReference>
<feature type="chain" id="PRO_5045326836" description="Fibronectin type-III domain-containing protein" evidence="6">
    <location>
        <begin position="23"/>
        <end position="445"/>
    </location>
</feature>
<dbReference type="InterPro" id="IPR013783">
    <property type="entry name" value="Ig-like_fold"/>
</dbReference>
<comment type="subcellular location">
    <subcellularLocation>
        <location evidence="1">Secreted</location>
        <location evidence="1">Cell wall</location>
    </subcellularLocation>
</comment>
<reference evidence="7 8" key="1">
    <citation type="submission" date="2021-03" db="EMBL/GenBank/DDBJ databases">
        <title>Muricauda lutimaris sp. nov. and Muricauda ruestringensis sp. nov, two marine members of the Flavobacteriaceae isolated from deep sea sediments of Western Pacific.</title>
        <authorList>
            <person name="Zhao S."/>
            <person name="Liu R."/>
        </authorList>
    </citation>
    <scope>NUCLEOTIDE SEQUENCE [LARGE SCALE GENOMIC DNA]</scope>
    <source>
        <strain evidence="7 8">BC31-3-A3</strain>
    </source>
</reference>
<keyword evidence="4 6" id="KW-0732">Signal</keyword>
<accession>A0ABS3FCI9</accession>
<keyword evidence="8" id="KW-1185">Reference proteome</keyword>
<sequence length="445" mass="47418">MKYPILSLALIFLLGCSSSSESENEPQSTVDLPIIATNSPNEITAVSAQLGGSISNNGGANIIDKGVVWDVASGPTINDNKKSIGSGNDNFSAIVDNLEPDTKYYARSYAVNSKGTAYGNEVTFTTLIQEPQSKVYEGTIDLSNQSLVDSFGAENYTEVTGEVRIYGSVNDLTPLSNLELIGQDLLISNADNLVSLNGLENVLEIGESIQFINNDALTDISALESLNASYAIIFQGNDALKTISGFSQTVNVSGLVKISENTNLEVISGFQNLETTGNYFQITDNASLVDLNGLSKLTSIGNGLWLNNNDALTDLTPLSSLESISEIVINGNASLEAITIFNPFTSLTSIEISNNGSLTSIQGFESLTNVDGGIRINSNVLLTSITAFGNITSFGTDVQIRYNQVLQDFCILNNLITAEYTGSFSTIGNAYNPTLQDMIDGNCKL</sequence>
<evidence type="ECO:0000256" key="1">
    <source>
        <dbReference type="ARBA" id="ARBA00004191"/>
    </source>
</evidence>
<evidence type="ECO:0000256" key="6">
    <source>
        <dbReference type="SAM" id="SignalP"/>
    </source>
</evidence>
<dbReference type="PANTHER" id="PTHR31018:SF3">
    <property type="entry name" value="RECEPTOR PROTEIN-TYROSINE KINASE"/>
    <property type="match status" value="1"/>
</dbReference>
<gene>
    <name evidence="7" type="ORF">J0654_04445</name>
</gene>
<evidence type="ECO:0000313" key="8">
    <source>
        <dbReference type="Proteomes" id="UP000664807"/>
    </source>
</evidence>
<feature type="signal peptide" evidence="6">
    <location>
        <begin position="1"/>
        <end position="22"/>
    </location>
</feature>
<dbReference type="SUPFAM" id="SSF52058">
    <property type="entry name" value="L domain-like"/>
    <property type="match status" value="3"/>
</dbReference>
<organism evidence="7 8">
    <name type="scientific">Flagellimonas profundi</name>
    <dbReference type="NCBI Taxonomy" id="2915620"/>
    <lineage>
        <taxon>Bacteria</taxon>
        <taxon>Pseudomonadati</taxon>
        <taxon>Bacteroidota</taxon>
        <taxon>Flavobacteriia</taxon>
        <taxon>Flavobacteriales</taxon>
        <taxon>Flavobacteriaceae</taxon>
        <taxon>Flagellimonas</taxon>
    </lineage>
</organism>
<dbReference type="PANTHER" id="PTHR31018">
    <property type="entry name" value="SPORULATION-SPECIFIC PROTEIN-RELATED"/>
    <property type="match status" value="1"/>
</dbReference>
<comment type="caution">
    <text evidence="7">The sequence shown here is derived from an EMBL/GenBank/DDBJ whole genome shotgun (WGS) entry which is preliminary data.</text>
</comment>
<keyword evidence="5" id="KW-0325">Glycoprotein</keyword>
<dbReference type="Gene3D" id="2.60.40.10">
    <property type="entry name" value="Immunoglobulins"/>
    <property type="match status" value="1"/>
</dbReference>
<name>A0ABS3FCI9_9FLAO</name>
<dbReference type="SUPFAM" id="SSF49265">
    <property type="entry name" value="Fibronectin type III"/>
    <property type="match status" value="1"/>
</dbReference>
<proteinExistence type="predicted"/>
<dbReference type="Gene3D" id="3.80.20.20">
    <property type="entry name" value="Receptor L-domain"/>
    <property type="match status" value="2"/>
</dbReference>
<dbReference type="EMBL" id="JAFLNM010000001">
    <property type="protein sequence ID" value="MBO0340879.1"/>
    <property type="molecule type" value="Genomic_DNA"/>
</dbReference>
<evidence type="ECO:0000256" key="5">
    <source>
        <dbReference type="ARBA" id="ARBA00023180"/>
    </source>
</evidence>
<dbReference type="Proteomes" id="UP000664807">
    <property type="component" value="Unassembled WGS sequence"/>
</dbReference>
<dbReference type="RefSeq" id="WP_207026450.1">
    <property type="nucleotide sequence ID" value="NZ_JAFLNM010000001.1"/>
</dbReference>